<reference evidence="2 3" key="1">
    <citation type="submission" date="2019-05" db="EMBL/GenBank/DDBJ databases">
        <title>Another draft genome of Portunus trituberculatus and its Hox gene families provides insights of decapod evolution.</title>
        <authorList>
            <person name="Jeong J.-H."/>
            <person name="Song I."/>
            <person name="Kim S."/>
            <person name="Choi T."/>
            <person name="Kim D."/>
            <person name="Ryu S."/>
            <person name="Kim W."/>
        </authorList>
    </citation>
    <scope>NUCLEOTIDE SEQUENCE [LARGE SCALE GENOMIC DNA]</scope>
    <source>
        <tissue evidence="2">Muscle</tissue>
    </source>
</reference>
<evidence type="ECO:0000256" key="1">
    <source>
        <dbReference type="SAM" id="MobiDB-lite"/>
    </source>
</evidence>
<gene>
    <name evidence="2" type="ORF">E2C01_074254</name>
</gene>
<dbReference type="Proteomes" id="UP000324222">
    <property type="component" value="Unassembled WGS sequence"/>
</dbReference>
<proteinExistence type="predicted"/>
<protein>
    <submittedName>
        <fullName evidence="2">Uncharacterized protein</fullName>
    </submittedName>
</protein>
<name>A0A5B7IBP1_PORTR</name>
<organism evidence="2 3">
    <name type="scientific">Portunus trituberculatus</name>
    <name type="common">Swimming crab</name>
    <name type="synonym">Neptunus trituberculatus</name>
    <dbReference type="NCBI Taxonomy" id="210409"/>
    <lineage>
        <taxon>Eukaryota</taxon>
        <taxon>Metazoa</taxon>
        <taxon>Ecdysozoa</taxon>
        <taxon>Arthropoda</taxon>
        <taxon>Crustacea</taxon>
        <taxon>Multicrustacea</taxon>
        <taxon>Malacostraca</taxon>
        <taxon>Eumalacostraca</taxon>
        <taxon>Eucarida</taxon>
        <taxon>Decapoda</taxon>
        <taxon>Pleocyemata</taxon>
        <taxon>Brachyura</taxon>
        <taxon>Eubrachyura</taxon>
        <taxon>Portunoidea</taxon>
        <taxon>Portunidae</taxon>
        <taxon>Portuninae</taxon>
        <taxon>Portunus</taxon>
    </lineage>
</organism>
<comment type="caution">
    <text evidence="2">The sequence shown here is derived from an EMBL/GenBank/DDBJ whole genome shotgun (WGS) entry which is preliminary data.</text>
</comment>
<accession>A0A5B7IBP1</accession>
<feature type="compositionally biased region" description="Polar residues" evidence="1">
    <location>
        <begin position="1"/>
        <end position="13"/>
    </location>
</feature>
<dbReference type="AlphaFoldDB" id="A0A5B7IBP1"/>
<sequence length="74" mass="8071">MNTKEGPATISTTEPKETHSHDNQVKRHLPYPPPCAPLQQETAPITTLAPFTACHRSQVNKSTSQQVKSDSTSS</sequence>
<feature type="compositionally biased region" description="Basic and acidic residues" evidence="1">
    <location>
        <begin position="14"/>
        <end position="25"/>
    </location>
</feature>
<evidence type="ECO:0000313" key="3">
    <source>
        <dbReference type="Proteomes" id="UP000324222"/>
    </source>
</evidence>
<dbReference type="EMBL" id="VSRR010051896">
    <property type="protein sequence ID" value="MPC79713.1"/>
    <property type="molecule type" value="Genomic_DNA"/>
</dbReference>
<keyword evidence="3" id="KW-1185">Reference proteome</keyword>
<evidence type="ECO:0000313" key="2">
    <source>
        <dbReference type="EMBL" id="MPC79713.1"/>
    </source>
</evidence>
<feature type="region of interest" description="Disordered" evidence="1">
    <location>
        <begin position="1"/>
        <end position="39"/>
    </location>
</feature>